<name>A0ABV7N4R3_9STAP</name>
<gene>
    <name evidence="1" type="ORF">ACFOEO_08310</name>
</gene>
<dbReference type="RefSeq" id="WP_380654246.1">
    <property type="nucleotide sequence ID" value="NZ_JBHRVQ010000001.1"/>
</dbReference>
<dbReference type="InterPro" id="IPR023214">
    <property type="entry name" value="HAD_sf"/>
</dbReference>
<evidence type="ECO:0000313" key="1">
    <source>
        <dbReference type="EMBL" id="MFC3388570.1"/>
    </source>
</evidence>
<dbReference type="Gene3D" id="1.10.150.240">
    <property type="entry name" value="Putative phosphatase, domain 2"/>
    <property type="match status" value="1"/>
</dbReference>
<evidence type="ECO:0000313" key="2">
    <source>
        <dbReference type="Proteomes" id="UP001595637"/>
    </source>
</evidence>
<keyword evidence="2" id="KW-1185">Reference proteome</keyword>
<comment type="caution">
    <text evidence="1">The sequence shown here is derived from an EMBL/GenBank/DDBJ whole genome shotgun (WGS) entry which is preliminary data.</text>
</comment>
<dbReference type="PANTHER" id="PTHR43434:SF1">
    <property type="entry name" value="PHOSPHOGLYCOLATE PHOSPHATASE"/>
    <property type="match status" value="1"/>
</dbReference>
<dbReference type="SUPFAM" id="SSF56784">
    <property type="entry name" value="HAD-like"/>
    <property type="match status" value="1"/>
</dbReference>
<dbReference type="SFLD" id="SFLDG01129">
    <property type="entry name" value="C1.5:_HAD__Beta-PGM__Phosphata"/>
    <property type="match status" value="1"/>
</dbReference>
<dbReference type="EMBL" id="JBHRVQ010000001">
    <property type="protein sequence ID" value="MFC3388570.1"/>
    <property type="molecule type" value="Genomic_DNA"/>
</dbReference>
<dbReference type="PANTHER" id="PTHR43434">
    <property type="entry name" value="PHOSPHOGLYCOLATE PHOSPHATASE"/>
    <property type="match status" value="1"/>
</dbReference>
<accession>A0ABV7N4R3</accession>
<dbReference type="SFLD" id="SFLDS00003">
    <property type="entry name" value="Haloacid_Dehalogenase"/>
    <property type="match status" value="1"/>
</dbReference>
<dbReference type="InterPro" id="IPR041492">
    <property type="entry name" value="HAD_2"/>
</dbReference>
<dbReference type="InterPro" id="IPR023198">
    <property type="entry name" value="PGP-like_dom2"/>
</dbReference>
<dbReference type="InterPro" id="IPR036412">
    <property type="entry name" value="HAD-like_sf"/>
</dbReference>
<dbReference type="Gene3D" id="3.40.50.1000">
    <property type="entry name" value="HAD superfamily/HAD-like"/>
    <property type="match status" value="1"/>
</dbReference>
<dbReference type="InterPro" id="IPR050155">
    <property type="entry name" value="HAD-like_hydrolase_sf"/>
</dbReference>
<proteinExistence type="predicted"/>
<sequence>MNKAVFFDMDGTLYKTELILGDALNQTLNKLDTLNIRYVEQPMNKYKKIMGVPMTEVWNQLLVTRSEEDIKSANGLLQEHLITNINDGKGELYQGVEEVLSHIKEQRYNIYIISNGEKAYLDAICEHHNLEGLVDGVYSINLINTSDKSDLVKKVIEEESVKAHYMVGDRASDFKAGKDNNIEIIGCRFYFSNDEELKEADYTVDSFRTIKQIIN</sequence>
<dbReference type="Proteomes" id="UP001595637">
    <property type="component" value="Unassembled WGS sequence"/>
</dbReference>
<protein>
    <submittedName>
        <fullName evidence="1">HAD hydrolase-like protein</fullName>
    </submittedName>
</protein>
<reference evidence="2" key="1">
    <citation type="journal article" date="2019" name="Int. J. Syst. Evol. Microbiol.">
        <title>The Global Catalogue of Microorganisms (GCM) 10K type strain sequencing project: providing services to taxonomists for standard genome sequencing and annotation.</title>
        <authorList>
            <consortium name="The Broad Institute Genomics Platform"/>
            <consortium name="The Broad Institute Genome Sequencing Center for Infectious Disease"/>
            <person name="Wu L."/>
            <person name="Ma J."/>
        </authorList>
    </citation>
    <scope>NUCLEOTIDE SEQUENCE [LARGE SCALE GENOMIC DNA]</scope>
    <source>
        <strain evidence="2">CCM 7756</strain>
    </source>
</reference>
<dbReference type="Pfam" id="PF13419">
    <property type="entry name" value="HAD_2"/>
    <property type="match status" value="1"/>
</dbReference>
<organism evidence="1 2">
    <name type="scientific">Salinicoccus sesuvii</name>
    <dbReference type="NCBI Taxonomy" id="868281"/>
    <lineage>
        <taxon>Bacteria</taxon>
        <taxon>Bacillati</taxon>
        <taxon>Bacillota</taxon>
        <taxon>Bacilli</taxon>
        <taxon>Bacillales</taxon>
        <taxon>Staphylococcaceae</taxon>
        <taxon>Salinicoccus</taxon>
    </lineage>
</organism>